<proteinExistence type="predicted"/>
<dbReference type="Pfam" id="PF14633">
    <property type="entry name" value="SH2_2"/>
    <property type="match status" value="1"/>
</dbReference>
<dbReference type="InterPro" id="IPR012340">
    <property type="entry name" value="NA-bd_OB-fold"/>
</dbReference>
<reference evidence="7" key="1">
    <citation type="submission" date="2019-06" db="EMBL/GenBank/DDBJ databases">
        <authorList>
            <person name="Zheng W."/>
        </authorList>
    </citation>
    <scope>NUCLEOTIDE SEQUENCE</scope>
    <source>
        <strain evidence="7">QDHG01</strain>
    </source>
</reference>
<dbReference type="PANTHER" id="PTHR10145:SF6">
    <property type="entry name" value="TRANSCRIPTION ELONGATION FACTOR SPT6"/>
    <property type="match status" value="1"/>
</dbReference>
<name>A0A8J8TAG2_HALGN</name>
<feature type="domain" description="S1 motif" evidence="5">
    <location>
        <begin position="634"/>
        <end position="717"/>
    </location>
</feature>
<feature type="region of interest" description="Disordered" evidence="3">
    <location>
        <begin position="1052"/>
        <end position="1226"/>
    </location>
</feature>
<dbReference type="InterPro" id="IPR003029">
    <property type="entry name" value="S1_domain"/>
</dbReference>
<evidence type="ECO:0000313" key="8">
    <source>
        <dbReference type="Proteomes" id="UP000785679"/>
    </source>
</evidence>
<evidence type="ECO:0000256" key="3">
    <source>
        <dbReference type="SAM" id="MobiDB-lite"/>
    </source>
</evidence>
<evidence type="ECO:0000256" key="1">
    <source>
        <dbReference type="PROSITE-ProRule" id="PRU00047"/>
    </source>
</evidence>
<sequence length="1275" mass="142002">MYYTHGLLVTTPTEDGKKTLDVLHNNYRVKRLRERLDSLRNPKTPGADDNGKGDIILEVLSIEAKGLITSEIILDDEFKRIMVQDLHPKLCPPDALPKYQALSHEVIRQLIFNILIPELTREIKAELIESAEDCVIRSAQEAYERLLNEGPFTNQDNRPLADNPYQTPANPTAQPTRGLGGLKKATSAAAEADCNIIPDRPRVAVMSVIVSQIDMGQCVCSIAVVDRVGEIVAHQVLSKLMPPRKLKGNNERGAGGGEKNEEEKRRMNKLEMQIAEEKKEHDAELERVKVLIRNHSVDLVVVGANRLEARLVKKTLTDLCASLKDEGREADDRPSEQGGKEVFVIWGNLEVPRLFSTSYNAQRLLKTNDAYLKQAVSLARYQQDPMNEVLNLWSFVTQENQALQLTLHPLQRSVNQARLVDALEESNVRVVNSIGVDLNLAVNHDHMHILFSFVCALGPRKAKRFIQNAKAYGRPVCMRSDIFNDGLLSRDVSFQCNSFFKIRVSPADLNERQQQIHLLDQTRIPIESYKLAMKIASDCVYQGGNAEKFDQYLATKAVLQDPRKLNEFNMDKYRQEIRATGQPEMSIFAEFIIRELKEPMKDPRPYRSFATANPPLDQLFYMLIEETRQSFKEGMIVTATVNRIMDNRESQSGRPSPGFALCRLDNGLEARIDQSNIDNTESRRMNDLLQTGYVVTGRIEKIQCAEEGRFSVLLNCQRKALESHAAFVRQAYPNAVIPEEDLENSAFKTVGPNEKNSRFIQRRINHLHFKNVTSGKALSLLQDLKTGEFIFRPSSKGTNNITLTWKFYNNNFIHHDIQEHDKPMGATIGSKLQIGTNDFFDSLQEVVERYIAPVNTLVEQVSKHAKFLDADSLSKFEDLLQQEKIGEPQRIPYRLSILPDYPQYVMLGYIPKQLVKREFIKVKPKGYWFHDQYFKNIQYLIDYFKKNFADRDYMSYQKRQKSPRARQPDIPKPQAPAPVADRWDGIAKGWGEGGKSEHNGGGGSVHSANGDDNNRGGNQWGNNAGAGGAGRGRGGAGAASSNQCFNCQEVGHMSRECPNPKKPRPFGQFGSGGAGRGRGDGRGSAMKSEPANAGGGFSGWNQSAKDESPRRFADPPAIQWGADHSVPQTNITADWGSGQAAAEPVPAKSWGSGTPAHQPPAWGSNNEDQPMAAADSNWGGVAASNDAWGNNNNDNSQGSPDGRSSRGRGRGFGGIRPGPSGTGAPRSNACFKCGQEGHISKDCPSQGGSNRTGSKACFKCPSAKRLWCLEFIRCR</sequence>
<keyword evidence="1" id="KW-0479">Metal-binding</keyword>
<dbReference type="InterPro" id="IPR035018">
    <property type="entry name" value="Spt6_SH2_C"/>
</dbReference>
<dbReference type="Gene3D" id="1.10.150.850">
    <property type="entry name" value="Spt6, helix-hairpin-helix domain"/>
    <property type="match status" value="1"/>
</dbReference>
<dbReference type="GO" id="GO:0042393">
    <property type="term" value="F:histone binding"/>
    <property type="evidence" value="ECO:0007669"/>
    <property type="project" value="TreeGrafter"/>
</dbReference>
<dbReference type="InterPro" id="IPR036875">
    <property type="entry name" value="Znf_CCHC_sf"/>
</dbReference>
<dbReference type="SUPFAM" id="SSF57756">
    <property type="entry name" value="Retrovirus zinc finger-like domains"/>
    <property type="match status" value="2"/>
</dbReference>
<dbReference type="AlphaFoldDB" id="A0A8J8TAG2"/>
<organism evidence="7 8">
    <name type="scientific">Halteria grandinella</name>
    <dbReference type="NCBI Taxonomy" id="5974"/>
    <lineage>
        <taxon>Eukaryota</taxon>
        <taxon>Sar</taxon>
        <taxon>Alveolata</taxon>
        <taxon>Ciliophora</taxon>
        <taxon>Intramacronucleata</taxon>
        <taxon>Spirotrichea</taxon>
        <taxon>Stichotrichia</taxon>
        <taxon>Sporadotrichida</taxon>
        <taxon>Halteriidae</taxon>
        <taxon>Halteria</taxon>
    </lineage>
</organism>
<protein>
    <submittedName>
        <fullName evidence="7">Uncharacterized protein</fullName>
    </submittedName>
</protein>
<dbReference type="Gene3D" id="3.30.420.140">
    <property type="entry name" value="YqgF/RNase H-like domain"/>
    <property type="match status" value="1"/>
</dbReference>
<dbReference type="Pfam" id="PF00098">
    <property type="entry name" value="zf-CCHC"/>
    <property type="match status" value="2"/>
</dbReference>
<keyword evidence="2" id="KW-0727">SH2 domain</keyword>
<gene>
    <name evidence="7" type="ORF">FGO68_gene9300</name>
</gene>
<dbReference type="InterPro" id="IPR037027">
    <property type="entry name" value="YqgF/RNaseH-like_dom_sf"/>
</dbReference>
<dbReference type="PANTHER" id="PTHR10145">
    <property type="entry name" value="TRANSCRIPTION ELONGATION FACTOR SPT6"/>
    <property type="match status" value="1"/>
</dbReference>
<dbReference type="Gene3D" id="3.30.505.10">
    <property type="entry name" value="SH2 domain"/>
    <property type="match status" value="2"/>
</dbReference>
<dbReference type="InterPro" id="IPR000980">
    <property type="entry name" value="SH2"/>
</dbReference>
<dbReference type="InterPro" id="IPR036860">
    <property type="entry name" value="SH2_dom_sf"/>
</dbReference>
<dbReference type="OrthoDB" id="343921at2759"/>
<dbReference type="InterPro" id="IPR012337">
    <property type="entry name" value="RNaseH-like_sf"/>
</dbReference>
<evidence type="ECO:0000256" key="2">
    <source>
        <dbReference type="PROSITE-ProRule" id="PRU00191"/>
    </source>
</evidence>
<feature type="domain" description="CCHC-type" evidence="6">
    <location>
        <begin position="1230"/>
        <end position="1245"/>
    </location>
</feature>
<keyword evidence="1" id="KW-0863">Zinc-finger</keyword>
<comment type="caution">
    <text evidence="7">The sequence shown here is derived from an EMBL/GenBank/DDBJ whole genome shotgun (WGS) entry which is preliminary data.</text>
</comment>
<feature type="region of interest" description="Disordered" evidence="3">
    <location>
        <begin position="243"/>
        <end position="265"/>
    </location>
</feature>
<dbReference type="InterPro" id="IPR032706">
    <property type="entry name" value="Spt6_HHH"/>
</dbReference>
<dbReference type="CDD" id="cd09928">
    <property type="entry name" value="SH2_Cterm_SPT6_like"/>
    <property type="match status" value="1"/>
</dbReference>
<dbReference type="Gene3D" id="2.40.50.140">
    <property type="entry name" value="Nucleic acid-binding proteins"/>
    <property type="match status" value="1"/>
</dbReference>
<evidence type="ECO:0000259" key="6">
    <source>
        <dbReference type="PROSITE" id="PS50158"/>
    </source>
</evidence>
<feature type="compositionally biased region" description="Gly residues" evidence="3">
    <location>
        <begin position="988"/>
        <end position="1004"/>
    </location>
</feature>
<dbReference type="Gene3D" id="4.10.60.10">
    <property type="entry name" value="Zinc finger, CCHC-type"/>
    <property type="match status" value="2"/>
</dbReference>
<dbReference type="GO" id="GO:0031491">
    <property type="term" value="F:nucleosome binding"/>
    <property type="evidence" value="ECO:0007669"/>
    <property type="project" value="TreeGrafter"/>
</dbReference>
<feature type="compositionally biased region" description="Low complexity" evidence="3">
    <location>
        <begin position="1182"/>
        <end position="1202"/>
    </location>
</feature>
<dbReference type="InterPro" id="IPR035019">
    <property type="entry name" value="Spt6_SH2_N"/>
</dbReference>
<dbReference type="PROSITE" id="PS50126">
    <property type="entry name" value="S1"/>
    <property type="match status" value="1"/>
</dbReference>
<dbReference type="SMART" id="SM00252">
    <property type="entry name" value="SH2"/>
    <property type="match status" value="1"/>
</dbReference>
<dbReference type="Pfam" id="PF14635">
    <property type="entry name" value="HHH_7"/>
    <property type="match status" value="1"/>
</dbReference>
<dbReference type="EMBL" id="RRYP01000306">
    <property type="protein sequence ID" value="TNV87635.1"/>
    <property type="molecule type" value="Genomic_DNA"/>
</dbReference>
<feature type="compositionally biased region" description="Basic and acidic residues" evidence="3">
    <location>
        <begin position="1104"/>
        <end position="1113"/>
    </location>
</feature>
<feature type="compositionally biased region" description="Low complexity" evidence="3">
    <location>
        <begin position="1007"/>
        <end position="1023"/>
    </location>
</feature>
<accession>A0A8J8TAG2</accession>
<dbReference type="PROSITE" id="PS50001">
    <property type="entry name" value="SH2"/>
    <property type="match status" value="1"/>
</dbReference>
<keyword evidence="8" id="KW-1185">Reference proteome</keyword>
<evidence type="ECO:0000259" key="4">
    <source>
        <dbReference type="PROSITE" id="PS50001"/>
    </source>
</evidence>
<dbReference type="Gene3D" id="1.10.3500.10">
    <property type="entry name" value="Tex N-terminal region-like"/>
    <property type="match status" value="1"/>
</dbReference>
<evidence type="ECO:0000313" key="7">
    <source>
        <dbReference type="EMBL" id="TNV87635.1"/>
    </source>
</evidence>
<dbReference type="GO" id="GO:0008023">
    <property type="term" value="C:transcription elongation factor complex"/>
    <property type="evidence" value="ECO:0007669"/>
    <property type="project" value="TreeGrafter"/>
</dbReference>
<dbReference type="GO" id="GO:0034728">
    <property type="term" value="P:nucleosome organization"/>
    <property type="evidence" value="ECO:0007669"/>
    <property type="project" value="TreeGrafter"/>
</dbReference>
<dbReference type="SMART" id="SM00343">
    <property type="entry name" value="ZnF_C2HC"/>
    <property type="match status" value="2"/>
</dbReference>
<dbReference type="InterPro" id="IPR001878">
    <property type="entry name" value="Znf_CCHC"/>
</dbReference>
<feature type="domain" description="SH2" evidence="4">
    <location>
        <begin position="767"/>
        <end position="850"/>
    </location>
</feature>
<dbReference type="GO" id="GO:0008270">
    <property type="term" value="F:zinc ion binding"/>
    <property type="evidence" value="ECO:0007669"/>
    <property type="project" value="UniProtKB-KW"/>
</dbReference>
<evidence type="ECO:0000259" key="5">
    <source>
        <dbReference type="PROSITE" id="PS50126"/>
    </source>
</evidence>
<feature type="region of interest" description="Disordered" evidence="3">
    <location>
        <begin position="150"/>
        <end position="184"/>
    </location>
</feature>
<dbReference type="InterPro" id="IPR017072">
    <property type="entry name" value="TF_Spt6"/>
</dbReference>
<dbReference type="PROSITE" id="PS50158">
    <property type="entry name" value="ZF_CCHC"/>
    <property type="match status" value="2"/>
</dbReference>
<dbReference type="GO" id="GO:0003676">
    <property type="term" value="F:nucleic acid binding"/>
    <property type="evidence" value="ECO:0007669"/>
    <property type="project" value="InterPro"/>
</dbReference>
<dbReference type="CDD" id="cd09918">
    <property type="entry name" value="SH2_Nterm_SPT6_like"/>
    <property type="match status" value="1"/>
</dbReference>
<dbReference type="GO" id="GO:0140673">
    <property type="term" value="P:transcription elongation-coupled chromatin remodeling"/>
    <property type="evidence" value="ECO:0007669"/>
    <property type="project" value="InterPro"/>
</dbReference>
<dbReference type="InterPro" id="IPR023323">
    <property type="entry name" value="Tex-like_dom_sf"/>
</dbReference>
<dbReference type="SUPFAM" id="SSF55550">
    <property type="entry name" value="SH2 domain"/>
    <property type="match status" value="1"/>
</dbReference>
<dbReference type="Proteomes" id="UP000785679">
    <property type="component" value="Unassembled WGS sequence"/>
</dbReference>
<feature type="domain" description="CCHC-type" evidence="6">
    <location>
        <begin position="1044"/>
        <end position="1059"/>
    </location>
</feature>
<dbReference type="InterPro" id="IPR035420">
    <property type="entry name" value="Spt6_SH2"/>
</dbReference>
<dbReference type="Gene3D" id="1.10.10.2740">
    <property type="entry name" value="Spt6, Death-like domain"/>
    <property type="match status" value="1"/>
</dbReference>
<feature type="region of interest" description="Disordered" evidence="3">
    <location>
        <begin position="957"/>
        <end position="1040"/>
    </location>
</feature>
<feature type="compositionally biased region" description="Polar residues" evidence="3">
    <location>
        <begin position="164"/>
        <end position="175"/>
    </location>
</feature>
<keyword evidence="1" id="KW-0862">Zinc</keyword>
<dbReference type="InterPro" id="IPR042066">
    <property type="entry name" value="Spt6_death-like"/>
</dbReference>
<feature type="compositionally biased region" description="Gly residues" evidence="3">
    <location>
        <begin position="1024"/>
        <end position="1037"/>
    </location>
</feature>
<dbReference type="SUPFAM" id="SSF53098">
    <property type="entry name" value="Ribonuclease H-like"/>
    <property type="match status" value="1"/>
</dbReference>